<evidence type="ECO:0000313" key="3">
    <source>
        <dbReference type="EMBL" id="TGB01139.1"/>
    </source>
</evidence>
<dbReference type="InterPro" id="IPR018357">
    <property type="entry name" value="Hexapep_transf_CS"/>
</dbReference>
<evidence type="ECO:0000313" key="4">
    <source>
        <dbReference type="Proteomes" id="UP000297982"/>
    </source>
</evidence>
<sequence length="232" mass="24630">MIHESAKIGNNVSFGENVVVEENVTIGDDVIIGHNVIIKEDTVIGNQVHIHDQTVLGKIPGSNRKMARKPSLHLPQLVLSDGITVGSNCVLYRGAHLKKGVFIGDLASIRENVSIGEDSIVGRNAMVENNTTVGERVTIQTGSYITADMVIEDEVFIGPCFSSSNDKYMGMGNFKLQGPIIKKGAKIGNNATLLPAIVIGENSIVGAGAVVTKDVPPQETVVGNPIQPIAKK</sequence>
<dbReference type="SUPFAM" id="SSF51161">
    <property type="entry name" value="Trimeric LpxA-like enzymes"/>
    <property type="match status" value="1"/>
</dbReference>
<accession>A0A4Z0GX82</accession>
<name>A0A4Z0GX82_9BACI</name>
<dbReference type="AlphaFoldDB" id="A0A4Z0GX82"/>
<dbReference type="Gene3D" id="2.160.10.10">
    <property type="entry name" value="Hexapeptide repeat proteins"/>
    <property type="match status" value="2"/>
</dbReference>
<dbReference type="PROSITE" id="PS00101">
    <property type="entry name" value="HEXAPEP_TRANSFERASES"/>
    <property type="match status" value="1"/>
</dbReference>
<proteinExistence type="predicted"/>
<keyword evidence="1 3" id="KW-0808">Transferase</keyword>
<dbReference type="EMBL" id="SRJC01000008">
    <property type="protein sequence ID" value="TGB01139.1"/>
    <property type="molecule type" value="Genomic_DNA"/>
</dbReference>
<dbReference type="GO" id="GO:0016740">
    <property type="term" value="F:transferase activity"/>
    <property type="evidence" value="ECO:0007669"/>
    <property type="project" value="UniProtKB-KW"/>
</dbReference>
<dbReference type="GO" id="GO:0019877">
    <property type="term" value="P:diaminopimelate biosynthetic process"/>
    <property type="evidence" value="ECO:0007669"/>
    <property type="project" value="UniProtKB-KW"/>
</dbReference>
<dbReference type="InterPro" id="IPR050179">
    <property type="entry name" value="Trans_hexapeptide_repeat"/>
</dbReference>
<comment type="caution">
    <text evidence="3">The sequence shown here is derived from an EMBL/GenBank/DDBJ whole genome shotgun (WGS) entry which is preliminary data.</text>
</comment>
<gene>
    <name evidence="3" type="ORF">E4663_18480</name>
</gene>
<dbReference type="PANTHER" id="PTHR43300:SF4">
    <property type="entry name" value="ACYL-[ACYL-CARRIER-PROTEIN]--UDP-N-ACETYLGLUCOSAMINE O-ACYLTRANSFERASE"/>
    <property type="match status" value="1"/>
</dbReference>
<dbReference type="PANTHER" id="PTHR43300">
    <property type="entry name" value="ACETYLTRANSFERASE"/>
    <property type="match status" value="1"/>
</dbReference>
<dbReference type="InterPro" id="IPR011004">
    <property type="entry name" value="Trimer_LpxA-like_sf"/>
</dbReference>
<dbReference type="GO" id="GO:0009085">
    <property type="term" value="P:lysine biosynthetic process"/>
    <property type="evidence" value="ECO:0007669"/>
    <property type="project" value="UniProtKB-KW"/>
</dbReference>
<dbReference type="Proteomes" id="UP000297982">
    <property type="component" value="Unassembled WGS sequence"/>
</dbReference>
<protein>
    <submittedName>
        <fullName evidence="3">N-acetyltransferase</fullName>
    </submittedName>
</protein>
<evidence type="ECO:0000256" key="2">
    <source>
        <dbReference type="ARBA" id="ARBA00022737"/>
    </source>
</evidence>
<dbReference type="CDD" id="cd03358">
    <property type="entry name" value="LbH_WxcM_N_like"/>
    <property type="match status" value="1"/>
</dbReference>
<reference evidence="3 4" key="1">
    <citation type="journal article" date="2003" name="Int. J. Syst. Evol. Microbiol.">
        <title>Halobacillus salinus sp. nov., isolated from a salt lake on the coast of the East Sea in Korea.</title>
        <authorList>
            <person name="Yoon J.H."/>
            <person name="Kang K.H."/>
            <person name="Park Y.H."/>
        </authorList>
    </citation>
    <scope>NUCLEOTIDE SEQUENCE [LARGE SCALE GENOMIC DNA]</scope>
    <source>
        <strain evidence="3 4">HSL-3</strain>
    </source>
</reference>
<keyword evidence="2" id="KW-0677">Repeat</keyword>
<dbReference type="RefSeq" id="WP_135328743.1">
    <property type="nucleotide sequence ID" value="NZ_SRJC01000008.1"/>
</dbReference>
<evidence type="ECO:0000256" key="1">
    <source>
        <dbReference type="ARBA" id="ARBA00022679"/>
    </source>
</evidence>
<dbReference type="Pfam" id="PF00132">
    <property type="entry name" value="Hexapep"/>
    <property type="match status" value="3"/>
</dbReference>
<keyword evidence="4" id="KW-1185">Reference proteome</keyword>
<organism evidence="3 4">
    <name type="scientific">Halobacillus salinus</name>
    <dbReference type="NCBI Taxonomy" id="192814"/>
    <lineage>
        <taxon>Bacteria</taxon>
        <taxon>Bacillati</taxon>
        <taxon>Bacillota</taxon>
        <taxon>Bacilli</taxon>
        <taxon>Bacillales</taxon>
        <taxon>Bacillaceae</taxon>
        <taxon>Halobacillus</taxon>
    </lineage>
</organism>
<dbReference type="InterPro" id="IPR001451">
    <property type="entry name" value="Hexapep"/>
</dbReference>